<feature type="domain" description="Glutathionylspermidine synthase pre-ATP-grasp-like" evidence="6">
    <location>
        <begin position="13"/>
        <end position="394"/>
    </location>
</feature>
<evidence type="ECO:0000256" key="2">
    <source>
        <dbReference type="ARBA" id="ARBA00022723"/>
    </source>
</evidence>
<evidence type="ECO:0000256" key="4">
    <source>
        <dbReference type="ARBA" id="ARBA00022840"/>
    </source>
</evidence>
<evidence type="ECO:0000256" key="5">
    <source>
        <dbReference type="ARBA" id="ARBA00022842"/>
    </source>
</evidence>
<dbReference type="InterPro" id="IPR005494">
    <property type="entry name" value="GSPS_pre-ATP-grasp-like_dom"/>
</dbReference>
<evidence type="ECO:0000256" key="3">
    <source>
        <dbReference type="ARBA" id="ARBA00022741"/>
    </source>
</evidence>
<keyword evidence="1 7" id="KW-0436">Ligase</keyword>
<keyword evidence="5" id="KW-0460">Magnesium</keyword>
<dbReference type="EC" id="6.3.1.8" evidence="7"/>
<dbReference type="SUPFAM" id="SSF56059">
    <property type="entry name" value="Glutathione synthetase ATP-binding domain-like"/>
    <property type="match status" value="1"/>
</dbReference>
<dbReference type="EMBL" id="CACVAT010000426">
    <property type="protein sequence ID" value="CAA6826549.1"/>
    <property type="molecule type" value="Genomic_DNA"/>
</dbReference>
<dbReference type="GO" id="GO:0008885">
    <property type="term" value="F:glutathionylspermidine synthase activity"/>
    <property type="evidence" value="ECO:0007669"/>
    <property type="project" value="UniProtKB-EC"/>
</dbReference>
<dbReference type="GO" id="GO:0005524">
    <property type="term" value="F:ATP binding"/>
    <property type="evidence" value="ECO:0007669"/>
    <property type="project" value="UniProtKB-KW"/>
</dbReference>
<dbReference type="AlphaFoldDB" id="A0A6S6UHC1"/>
<evidence type="ECO:0000259" key="6">
    <source>
        <dbReference type="Pfam" id="PF03738"/>
    </source>
</evidence>
<dbReference type="InterPro" id="IPR016185">
    <property type="entry name" value="PreATP-grasp_dom_sf"/>
</dbReference>
<keyword evidence="2" id="KW-0479">Metal-binding</keyword>
<evidence type="ECO:0000313" key="7">
    <source>
        <dbReference type="EMBL" id="CAA6826549.1"/>
    </source>
</evidence>
<sequence>MIRTEQVKPVSNELMEEVGMSWHTDVDGTAYLVNELVHVTESEAEAYYEASNELYDMFIEAGQHVVDNDLFFELDIPFNLIPQIKRSWDRDDLHLYGRFDFAGGLDGLPIKLIEFNADTPTSLFETAVVQWALLKTNGMDEESQFNTVYESIQNNFRRLITGIEEEEVAEAFDEQYDGQNILFSSIADLPEDERTVRFLQQIADEAGFQTDFAYMGDVSFSEEEGVFNEEGTRFDYWFKLFPWEDVALETDGITGLLDEISQNDACTILNPAYTLLFQSKGIMKVLYELFPDSPYLLETRVEPLQGKKQVSKTMFGREGANTAIYDAMGKVLKEVPGDYDNYTKVYQEFAEFPQDEEGRSYQAGVFFAWEGCGLSFRRAWEIHDNMSKFVSHRVVG</sequence>
<dbReference type="Gene3D" id="3.30.1490.330">
    <property type="match status" value="1"/>
</dbReference>
<organism evidence="7">
    <name type="scientific">uncultured Thiotrichaceae bacterium</name>
    <dbReference type="NCBI Taxonomy" id="298394"/>
    <lineage>
        <taxon>Bacteria</taxon>
        <taxon>Pseudomonadati</taxon>
        <taxon>Pseudomonadota</taxon>
        <taxon>Gammaproteobacteria</taxon>
        <taxon>Thiotrichales</taxon>
        <taxon>Thiotrichaceae</taxon>
        <taxon>environmental samples</taxon>
    </lineage>
</organism>
<gene>
    <name evidence="7" type="ORF">HELGO_WM18743</name>
</gene>
<accession>A0A6S6UHC1</accession>
<proteinExistence type="predicted"/>
<dbReference type="GO" id="GO:0046872">
    <property type="term" value="F:metal ion binding"/>
    <property type="evidence" value="ECO:0007669"/>
    <property type="project" value="UniProtKB-KW"/>
</dbReference>
<reference evidence="7" key="1">
    <citation type="submission" date="2020-01" db="EMBL/GenBank/DDBJ databases">
        <authorList>
            <person name="Meier V. D."/>
            <person name="Meier V D."/>
        </authorList>
    </citation>
    <scope>NUCLEOTIDE SEQUENCE</scope>
    <source>
        <strain evidence="7">HLG_WM_MAG_09</strain>
    </source>
</reference>
<dbReference type="Pfam" id="PF03738">
    <property type="entry name" value="GSP_synth"/>
    <property type="match status" value="1"/>
</dbReference>
<evidence type="ECO:0000256" key="1">
    <source>
        <dbReference type="ARBA" id="ARBA00022598"/>
    </source>
</evidence>
<protein>
    <submittedName>
        <fullName evidence="7">Similarity with glutathionylspermidine synthase (EC, group 2)</fullName>
        <ecNumber evidence="7">6.3.1.8</ecNumber>
    </submittedName>
</protein>
<keyword evidence="4" id="KW-0067">ATP-binding</keyword>
<keyword evidence="3" id="KW-0547">Nucleotide-binding</keyword>
<dbReference type="SUPFAM" id="SSF52440">
    <property type="entry name" value="PreATP-grasp domain"/>
    <property type="match status" value="1"/>
</dbReference>
<name>A0A6S6UHC1_9GAMM</name>